<dbReference type="GO" id="GO:0012505">
    <property type="term" value="C:endomembrane system"/>
    <property type="evidence" value="ECO:0007669"/>
    <property type="project" value="UniProtKB-SubCell"/>
</dbReference>
<evidence type="ECO:0000313" key="8">
    <source>
        <dbReference type="Proteomes" id="UP000061839"/>
    </source>
</evidence>
<evidence type="ECO:0000259" key="6">
    <source>
        <dbReference type="Pfam" id="PF02656"/>
    </source>
</evidence>
<comment type="subcellular location">
    <subcellularLocation>
        <location evidence="1">Endomembrane system</location>
        <topology evidence="1">Multi-pass membrane protein</topology>
    </subcellularLocation>
</comment>
<evidence type="ECO:0000256" key="2">
    <source>
        <dbReference type="ARBA" id="ARBA00022692"/>
    </source>
</evidence>
<evidence type="ECO:0000256" key="1">
    <source>
        <dbReference type="ARBA" id="ARBA00004127"/>
    </source>
</evidence>
<keyword evidence="2 5" id="KW-0812">Transmembrane</keyword>
<dbReference type="EMBL" id="CP011005">
    <property type="protein sequence ID" value="AJT43004.1"/>
    <property type="molecule type" value="Genomic_DNA"/>
</dbReference>
<feature type="transmembrane region" description="Helical" evidence="5">
    <location>
        <begin position="80"/>
        <end position="107"/>
    </location>
</feature>
<dbReference type="Proteomes" id="UP000061839">
    <property type="component" value="Chromosome"/>
</dbReference>
<dbReference type="AlphaFoldDB" id="A0A0D4C3A0"/>
<dbReference type="InterPro" id="IPR003807">
    <property type="entry name" value="DUF202"/>
</dbReference>
<dbReference type="KEGG" id="ari:UM93_08985"/>
<evidence type="ECO:0000313" key="7">
    <source>
        <dbReference type="EMBL" id="AJT43004.1"/>
    </source>
</evidence>
<proteinExistence type="predicted"/>
<reference evidence="7 8" key="1">
    <citation type="journal article" date="2015" name="Genome Announc.">
        <title>Complete Genome Sequencing of Protease-Producing Novel Arthrobacter sp. Strain IHBB 11108 Using PacBio Single-Molecule Real-Time Sequencing Technology.</title>
        <authorList>
            <person name="Kiran S."/>
            <person name="Swarnkar M.K."/>
            <person name="Pal M."/>
            <person name="Thakur R."/>
            <person name="Tewari R."/>
            <person name="Singh A.K."/>
            <person name="Gulati A."/>
        </authorList>
    </citation>
    <scope>NUCLEOTIDE SEQUENCE [LARGE SCALE GENOMIC DNA]</scope>
    <source>
        <strain evidence="7 8">IHBB 11108</strain>
    </source>
</reference>
<protein>
    <recommendedName>
        <fullName evidence="6">DUF202 domain-containing protein</fullName>
    </recommendedName>
</protein>
<keyword evidence="3 5" id="KW-1133">Transmembrane helix</keyword>
<name>A0A0D4C3A0_9MICC</name>
<keyword evidence="4 5" id="KW-0472">Membrane</keyword>
<accession>A0A0D4C3A0</accession>
<gene>
    <name evidence="7" type="ORF">UM93_08985</name>
</gene>
<evidence type="ECO:0000256" key="3">
    <source>
        <dbReference type="ARBA" id="ARBA00022989"/>
    </source>
</evidence>
<evidence type="ECO:0000256" key="4">
    <source>
        <dbReference type="ARBA" id="ARBA00023136"/>
    </source>
</evidence>
<dbReference type="HOGENOM" id="CLU_150487_1_2_11"/>
<dbReference type="PATRIC" id="fig|1618207.4.peg.1821"/>
<feature type="transmembrane region" description="Helical" evidence="5">
    <location>
        <begin position="35"/>
        <end position="60"/>
    </location>
</feature>
<evidence type="ECO:0000256" key="5">
    <source>
        <dbReference type="SAM" id="Phobius"/>
    </source>
</evidence>
<sequence length="113" mass="11911">MNGVFDPGLQAERTALAWQRTALGLAAGSVGLGRLLLPVFGTSSYLITAAGIALCLWLWVHAEQRYRAVNRALLSKPQGALPSFALLALLCAGLCLLCGLAALFFALSRLAAR</sequence>
<dbReference type="OrthoDB" id="3701077at2"/>
<dbReference type="Pfam" id="PF02656">
    <property type="entry name" value="DUF202"/>
    <property type="match status" value="1"/>
</dbReference>
<keyword evidence="8" id="KW-1185">Reference proteome</keyword>
<dbReference type="STRING" id="1618207.UM93_08985"/>
<organism evidence="7 8">
    <name type="scientific">Psychromicrobium lacuslunae</name>
    <dbReference type="NCBI Taxonomy" id="1618207"/>
    <lineage>
        <taxon>Bacteria</taxon>
        <taxon>Bacillati</taxon>
        <taxon>Actinomycetota</taxon>
        <taxon>Actinomycetes</taxon>
        <taxon>Micrococcales</taxon>
        <taxon>Micrococcaceae</taxon>
        <taxon>Psychromicrobium</taxon>
    </lineage>
</organism>
<feature type="domain" description="DUF202" evidence="6">
    <location>
        <begin position="6"/>
        <end position="71"/>
    </location>
</feature>